<dbReference type="Gene3D" id="1.10.150.130">
    <property type="match status" value="1"/>
</dbReference>
<sequence length="126" mass="14661">MARNFLKTLNGLLNWAIEQGLLENNPTAGVRRPAFNNKDGFSVWTKEDVEKYYQKRSIGTHKRVWIDVLLYTGLRRSDAVRIGWKDVKDNIIHDQKKIKIGTFLLIFPEIESILKTSFINDKDVNL</sequence>
<dbReference type="GO" id="GO:0015074">
    <property type="term" value="P:DNA integration"/>
    <property type="evidence" value="ECO:0007669"/>
    <property type="project" value="InterPro"/>
</dbReference>
<dbReference type="AlphaFoldDB" id="A0A9Q9DMX7"/>
<dbReference type="Gene3D" id="1.10.443.10">
    <property type="entry name" value="Intergrase catalytic core"/>
    <property type="match status" value="1"/>
</dbReference>
<evidence type="ECO:0000313" key="3">
    <source>
        <dbReference type="EMBL" id="USP03203.1"/>
    </source>
</evidence>
<dbReference type="EMBL" id="CP083444">
    <property type="protein sequence ID" value="USP03203.1"/>
    <property type="molecule type" value="Genomic_DNA"/>
</dbReference>
<dbReference type="KEGG" id="btay:LAJ60_01805"/>
<keyword evidence="2" id="KW-0233">DNA recombination</keyword>
<evidence type="ECO:0000256" key="1">
    <source>
        <dbReference type="ARBA" id="ARBA00023125"/>
    </source>
</evidence>
<organism evidence="3 4">
    <name type="scientific">Bartonella taylorii</name>
    <dbReference type="NCBI Taxonomy" id="33046"/>
    <lineage>
        <taxon>Bacteria</taxon>
        <taxon>Pseudomonadati</taxon>
        <taxon>Pseudomonadota</taxon>
        <taxon>Alphaproteobacteria</taxon>
        <taxon>Hyphomicrobiales</taxon>
        <taxon>Bartonellaceae</taxon>
        <taxon>Bartonella</taxon>
    </lineage>
</organism>
<reference evidence="3" key="1">
    <citation type="journal article" date="2022" name="Proc. Natl. Acad. Sci. U.S.A.">
        <title>Identification of the Bartonella autotransporter CFA as a protective antigen and hypervariable target of neutralizing antibodies in mice.</title>
        <authorList>
            <person name="Siewert L.K."/>
            <person name="Korotaev A."/>
            <person name="Sedzicki J."/>
            <person name="Fromm K."/>
            <person name="Pinschewer D.D."/>
            <person name="Dehio C."/>
        </authorList>
    </citation>
    <scope>NUCLEOTIDE SEQUENCE</scope>
    <source>
        <strain evidence="3">IBS296</strain>
    </source>
</reference>
<accession>A0A9Q9DMX7</accession>
<evidence type="ECO:0008006" key="5">
    <source>
        <dbReference type="Google" id="ProtNLM"/>
    </source>
</evidence>
<keyword evidence="1" id="KW-0238">DNA-binding</keyword>
<dbReference type="InterPro" id="IPR011010">
    <property type="entry name" value="DNA_brk_join_enz"/>
</dbReference>
<dbReference type="InterPro" id="IPR013762">
    <property type="entry name" value="Integrase-like_cat_sf"/>
</dbReference>
<evidence type="ECO:0000256" key="2">
    <source>
        <dbReference type="ARBA" id="ARBA00023172"/>
    </source>
</evidence>
<dbReference type="Proteomes" id="UP001056980">
    <property type="component" value="Chromosome"/>
</dbReference>
<protein>
    <recommendedName>
        <fullName evidence="5">Tyr recombinase domain-containing protein</fullName>
    </recommendedName>
</protein>
<dbReference type="SUPFAM" id="SSF56349">
    <property type="entry name" value="DNA breaking-rejoining enzymes"/>
    <property type="match status" value="1"/>
</dbReference>
<gene>
    <name evidence="3" type="ORF">LAJ60_01805</name>
</gene>
<dbReference type="GO" id="GO:0003677">
    <property type="term" value="F:DNA binding"/>
    <property type="evidence" value="ECO:0007669"/>
    <property type="project" value="UniProtKB-KW"/>
</dbReference>
<proteinExistence type="predicted"/>
<name>A0A9Q9DMX7_BARTA</name>
<dbReference type="GO" id="GO:0006310">
    <property type="term" value="P:DNA recombination"/>
    <property type="evidence" value="ECO:0007669"/>
    <property type="project" value="UniProtKB-KW"/>
</dbReference>
<evidence type="ECO:0000313" key="4">
    <source>
        <dbReference type="Proteomes" id="UP001056980"/>
    </source>
</evidence>
<dbReference type="InterPro" id="IPR010998">
    <property type="entry name" value="Integrase_recombinase_N"/>
</dbReference>